<organism evidence="2 3">
    <name type="scientific">Strongylus vulgaris</name>
    <name type="common">Blood worm</name>
    <dbReference type="NCBI Taxonomy" id="40348"/>
    <lineage>
        <taxon>Eukaryota</taxon>
        <taxon>Metazoa</taxon>
        <taxon>Ecdysozoa</taxon>
        <taxon>Nematoda</taxon>
        <taxon>Chromadorea</taxon>
        <taxon>Rhabditida</taxon>
        <taxon>Rhabditina</taxon>
        <taxon>Rhabditomorpha</taxon>
        <taxon>Strongyloidea</taxon>
        <taxon>Strongylidae</taxon>
        <taxon>Strongylus</taxon>
    </lineage>
</organism>
<feature type="non-terminal residue" evidence="2">
    <location>
        <position position="300"/>
    </location>
</feature>
<keyword evidence="3" id="KW-1185">Reference proteome</keyword>
<dbReference type="Gene3D" id="1.10.1410.10">
    <property type="match status" value="1"/>
</dbReference>
<dbReference type="OrthoDB" id="407432at2759"/>
<evidence type="ECO:0000259" key="1">
    <source>
        <dbReference type="Pfam" id="PF22600"/>
    </source>
</evidence>
<dbReference type="PANTHER" id="PTHR12271">
    <property type="entry name" value="POLY A POLYMERASE CID PAP -RELATED"/>
    <property type="match status" value="1"/>
</dbReference>
<evidence type="ECO:0000313" key="2">
    <source>
        <dbReference type="EMBL" id="VDM69324.1"/>
    </source>
</evidence>
<dbReference type="Proteomes" id="UP000270094">
    <property type="component" value="Unassembled WGS sequence"/>
</dbReference>
<dbReference type="SUPFAM" id="SSF81301">
    <property type="entry name" value="Nucleotidyltransferase"/>
    <property type="match status" value="1"/>
</dbReference>
<dbReference type="AlphaFoldDB" id="A0A3P7IUT5"/>
<reference evidence="2 3" key="1">
    <citation type="submission" date="2018-11" db="EMBL/GenBank/DDBJ databases">
        <authorList>
            <consortium name="Pathogen Informatics"/>
        </authorList>
    </citation>
    <scope>NUCLEOTIDE SEQUENCE [LARGE SCALE GENOMIC DNA]</scope>
</reference>
<sequence length="300" mass="33942">MCQGFSTQIERIACAIGTTDAETSRRAALCKRFEELLKRYILSPIVVQFGSAITGVGTNDSDMDLCLLFTANENSLMCEFVRDANELLSCPAENFRENLIHPDELSALSRRDQTEVLFRILKEMRREKCGFFKSLYVVADARCPVIRFRAYDTHLVELSVDNSIGYQKSAYLGALVQGDQSGLLRKIILSLRLWAMSNGVFSSEKKKEYANAIRVDFVIPPFTLAEVDLRNLFKKFFVSCVENQLDKLVFSPRRGALIPLAELKEQMNSKPISVLFVQDPIELTDNVAKNVTSKALRTMR</sequence>
<proteinExistence type="predicted"/>
<dbReference type="InterPro" id="IPR054708">
    <property type="entry name" value="MTPAP-like_central"/>
</dbReference>
<dbReference type="GO" id="GO:0031123">
    <property type="term" value="P:RNA 3'-end processing"/>
    <property type="evidence" value="ECO:0007669"/>
    <property type="project" value="TreeGrafter"/>
</dbReference>
<gene>
    <name evidence="2" type="ORF">SVUK_LOCUS4322</name>
</gene>
<evidence type="ECO:0000313" key="3">
    <source>
        <dbReference type="Proteomes" id="UP000270094"/>
    </source>
</evidence>
<name>A0A3P7IUT5_STRVU</name>
<dbReference type="EMBL" id="UYYB01011833">
    <property type="protein sequence ID" value="VDM69324.1"/>
    <property type="molecule type" value="Genomic_DNA"/>
</dbReference>
<accession>A0A3P7IUT5</accession>
<dbReference type="InterPro" id="IPR043519">
    <property type="entry name" value="NT_sf"/>
</dbReference>
<dbReference type="Gene3D" id="3.30.460.10">
    <property type="entry name" value="Beta Polymerase, domain 2"/>
    <property type="match status" value="1"/>
</dbReference>
<feature type="domain" description="Poly(A) RNA polymerase mitochondrial-like central palm" evidence="1">
    <location>
        <begin position="5"/>
        <end position="172"/>
    </location>
</feature>
<dbReference type="SUPFAM" id="SSF81631">
    <property type="entry name" value="PAP/OAS1 substrate-binding domain"/>
    <property type="match status" value="1"/>
</dbReference>
<dbReference type="GO" id="GO:0016779">
    <property type="term" value="F:nucleotidyltransferase activity"/>
    <property type="evidence" value="ECO:0007669"/>
    <property type="project" value="TreeGrafter"/>
</dbReference>
<dbReference type="PANTHER" id="PTHR12271:SF40">
    <property type="entry name" value="POLY(A) RNA POLYMERASE GLD2"/>
    <property type="match status" value="1"/>
</dbReference>
<dbReference type="Pfam" id="PF22600">
    <property type="entry name" value="MTPAP-like_central"/>
    <property type="match status" value="1"/>
</dbReference>
<protein>
    <recommendedName>
        <fullName evidence="1">Poly(A) RNA polymerase mitochondrial-like central palm domain-containing protein</fullName>
    </recommendedName>
</protein>